<evidence type="ECO:0000313" key="3">
    <source>
        <dbReference type="Proteomes" id="UP001285263"/>
    </source>
</evidence>
<dbReference type="RefSeq" id="WP_320424505.1">
    <property type="nucleotide sequence ID" value="NZ_JAXCLA010000006.1"/>
</dbReference>
<sequence>MNPIDPARIAGLRELNRLFPGLSGKAQCDRLLAALQTLGPCCTLELRRYADIYDPAARKLGLVKAGHRILTTWMHVETESGVLHRVGRYSLVKGRAD</sequence>
<dbReference type="EMBL" id="JAXCLA010000006">
    <property type="protein sequence ID" value="MDY0746561.1"/>
    <property type="molecule type" value="Genomic_DNA"/>
</dbReference>
<proteinExistence type="predicted"/>
<feature type="domain" description="Winged helix-turn-helix" evidence="1">
    <location>
        <begin position="27"/>
        <end position="93"/>
    </location>
</feature>
<reference evidence="2 3" key="1">
    <citation type="submission" date="2023-11" db="EMBL/GenBank/DDBJ databases">
        <title>Paucibacter sp. nov., isolated from fresh soil in Korea.</title>
        <authorList>
            <person name="Le N.T.T."/>
        </authorList>
    </citation>
    <scope>NUCLEOTIDE SEQUENCE [LARGE SCALE GENOMIC DNA]</scope>
    <source>
        <strain evidence="2 3">R3-3</strain>
    </source>
</reference>
<comment type="caution">
    <text evidence="2">The sequence shown here is derived from an EMBL/GenBank/DDBJ whole genome shotgun (WGS) entry which is preliminary data.</text>
</comment>
<gene>
    <name evidence="2" type="ORF">SNE35_18755</name>
</gene>
<dbReference type="Proteomes" id="UP001285263">
    <property type="component" value="Unassembled WGS sequence"/>
</dbReference>
<organism evidence="2 3">
    <name type="scientific">Roseateles agri</name>
    <dbReference type="NCBI Taxonomy" id="3098619"/>
    <lineage>
        <taxon>Bacteria</taxon>
        <taxon>Pseudomonadati</taxon>
        <taxon>Pseudomonadota</taxon>
        <taxon>Betaproteobacteria</taxon>
        <taxon>Burkholderiales</taxon>
        <taxon>Sphaerotilaceae</taxon>
        <taxon>Roseateles</taxon>
    </lineage>
</organism>
<dbReference type="InterPro" id="IPR055245">
    <property type="entry name" value="HTH_proteobacteria"/>
</dbReference>
<protein>
    <submittedName>
        <fullName evidence="2">Helix-turn-helix domain-containing protein</fullName>
    </submittedName>
</protein>
<evidence type="ECO:0000313" key="2">
    <source>
        <dbReference type="EMBL" id="MDY0746561.1"/>
    </source>
</evidence>
<keyword evidence="3" id="KW-1185">Reference proteome</keyword>
<name>A0ABU5DJT7_9BURK</name>
<accession>A0ABU5DJT7</accession>
<evidence type="ECO:0000259" key="1">
    <source>
        <dbReference type="Pfam" id="PF14090"/>
    </source>
</evidence>
<dbReference type="Pfam" id="PF14090">
    <property type="entry name" value="HTH_39"/>
    <property type="match status" value="1"/>
</dbReference>